<proteinExistence type="predicted"/>
<reference evidence="2 3" key="1">
    <citation type="journal article" date="2016" name="Nat. Commun.">
        <title>Thousands of microbial genomes shed light on interconnected biogeochemical processes in an aquifer system.</title>
        <authorList>
            <person name="Anantharaman K."/>
            <person name="Brown C.T."/>
            <person name="Hug L.A."/>
            <person name="Sharon I."/>
            <person name="Castelle C.J."/>
            <person name="Probst A.J."/>
            <person name="Thomas B.C."/>
            <person name="Singh A."/>
            <person name="Wilkins M.J."/>
            <person name="Karaoz U."/>
            <person name="Brodie E.L."/>
            <person name="Williams K.H."/>
            <person name="Hubbard S.S."/>
            <person name="Banfield J.F."/>
        </authorList>
    </citation>
    <scope>NUCLEOTIDE SEQUENCE [LARGE SCALE GENOMIC DNA]</scope>
</reference>
<keyword evidence="1" id="KW-0812">Transmembrane</keyword>
<dbReference type="AlphaFoldDB" id="A0A1G2F0D6"/>
<feature type="transmembrane region" description="Helical" evidence="1">
    <location>
        <begin position="33"/>
        <end position="52"/>
    </location>
</feature>
<dbReference type="STRING" id="1801726.A3H02_02500"/>
<evidence type="ECO:0000256" key="1">
    <source>
        <dbReference type="SAM" id="Phobius"/>
    </source>
</evidence>
<comment type="caution">
    <text evidence="2">The sequence shown here is derived from an EMBL/GenBank/DDBJ whole genome shotgun (WGS) entry which is preliminary data.</text>
</comment>
<dbReference type="EMBL" id="MHMS01000025">
    <property type="protein sequence ID" value="OGZ31554.1"/>
    <property type="molecule type" value="Genomic_DNA"/>
</dbReference>
<sequence>MIFKERFKFYKLLKIADNFNGINLNLKTRKEEIGMFFLIVAIIAILANHPAFGETIMEAKTISGDEVKISAKKINNEGVIASLITVEIKIFAGGNSAKKKDAMEDTFFCVNGAETTIQKPEEKGEFIIYKFSFRTDFSLTTKEETSLIKALKDEIIDILSEGNLDEETTEKIFFKEKT</sequence>
<gene>
    <name evidence="2" type="ORF">A3H02_02500</name>
</gene>
<keyword evidence="1" id="KW-0472">Membrane</keyword>
<evidence type="ECO:0000313" key="2">
    <source>
        <dbReference type="EMBL" id="OGZ31554.1"/>
    </source>
</evidence>
<keyword evidence="1" id="KW-1133">Transmembrane helix</keyword>
<dbReference type="Proteomes" id="UP000176787">
    <property type="component" value="Unassembled WGS sequence"/>
</dbReference>
<accession>A0A1G2F0D6</accession>
<evidence type="ECO:0000313" key="3">
    <source>
        <dbReference type="Proteomes" id="UP000176787"/>
    </source>
</evidence>
<organism evidence="2 3">
    <name type="scientific">Candidatus Niyogibacteria bacterium RIFCSPLOWO2_12_FULL_41_13</name>
    <dbReference type="NCBI Taxonomy" id="1801726"/>
    <lineage>
        <taxon>Bacteria</taxon>
        <taxon>Candidatus Niyogiibacteriota</taxon>
    </lineage>
</organism>
<name>A0A1G2F0D6_9BACT</name>
<protein>
    <submittedName>
        <fullName evidence="2">Uncharacterized protein</fullName>
    </submittedName>
</protein>